<evidence type="ECO:0000259" key="3">
    <source>
        <dbReference type="PROSITE" id="PS50043"/>
    </source>
</evidence>
<sequence>MSSKKRTLRVGVSDESPFIVCSVQSTLATEFIQHEIISCPADTSELLIHLKKESPDILITDFSFNLDRSDINGVKKIEEITKYHPDIRIIVLTSQTNQAVLKKVLQTPIKAIISKRDDNRELTRAFRWICAENAGIYYSYQMKELSRNSLAGQENSLLSPTEVEVIRLFSLGYSLIDIAKARKRSVSTVATQKYNAMRKLHLQTNTDLIKYVFAQGLI</sequence>
<dbReference type="SMART" id="SM00421">
    <property type="entry name" value="HTH_LUXR"/>
    <property type="match status" value="1"/>
</dbReference>
<dbReference type="Proteomes" id="UP000281332">
    <property type="component" value="Unassembled WGS sequence"/>
</dbReference>
<dbReference type="InterPro" id="IPR016032">
    <property type="entry name" value="Sig_transdc_resp-reg_C-effctor"/>
</dbReference>
<dbReference type="SUPFAM" id="SSF52172">
    <property type="entry name" value="CheY-like"/>
    <property type="match status" value="1"/>
</dbReference>
<dbReference type="RefSeq" id="WP_233593021.1">
    <property type="nucleotide sequence ID" value="NZ_RMVG01000006.1"/>
</dbReference>
<feature type="modified residue" description="4-aspartylphosphate" evidence="2">
    <location>
        <position position="61"/>
    </location>
</feature>
<evidence type="ECO:0000259" key="4">
    <source>
        <dbReference type="PROSITE" id="PS50110"/>
    </source>
</evidence>
<dbReference type="InterPro" id="IPR001789">
    <property type="entry name" value="Sig_transdc_resp-reg_receiver"/>
</dbReference>
<name>A0A3N4PC17_9GAMM</name>
<dbReference type="PANTHER" id="PTHR43214:SF17">
    <property type="entry name" value="TRANSCRIPTIONAL REGULATORY PROTEIN RCSB"/>
    <property type="match status" value="1"/>
</dbReference>
<dbReference type="GO" id="GO:0000160">
    <property type="term" value="P:phosphorelay signal transduction system"/>
    <property type="evidence" value="ECO:0007669"/>
    <property type="project" value="InterPro"/>
</dbReference>
<evidence type="ECO:0000256" key="2">
    <source>
        <dbReference type="PROSITE-ProRule" id="PRU00169"/>
    </source>
</evidence>
<dbReference type="Gene3D" id="3.40.50.2300">
    <property type="match status" value="1"/>
</dbReference>
<dbReference type="InterPro" id="IPR036388">
    <property type="entry name" value="WH-like_DNA-bd_sf"/>
</dbReference>
<keyword evidence="6" id="KW-1185">Reference proteome</keyword>
<evidence type="ECO:0000313" key="6">
    <source>
        <dbReference type="Proteomes" id="UP000281332"/>
    </source>
</evidence>
<dbReference type="CDD" id="cd06170">
    <property type="entry name" value="LuxR_C_like"/>
    <property type="match status" value="1"/>
</dbReference>
<protein>
    <submittedName>
        <fullName evidence="5">DNA-binding response regulator</fullName>
    </submittedName>
</protein>
<dbReference type="Pfam" id="PF00072">
    <property type="entry name" value="Response_reg"/>
    <property type="match status" value="1"/>
</dbReference>
<dbReference type="PANTHER" id="PTHR43214">
    <property type="entry name" value="TWO-COMPONENT RESPONSE REGULATOR"/>
    <property type="match status" value="1"/>
</dbReference>
<proteinExistence type="predicted"/>
<dbReference type="GO" id="GO:0003677">
    <property type="term" value="F:DNA binding"/>
    <property type="evidence" value="ECO:0007669"/>
    <property type="project" value="UniProtKB-KW"/>
</dbReference>
<dbReference type="Pfam" id="PF00196">
    <property type="entry name" value="GerE"/>
    <property type="match status" value="1"/>
</dbReference>
<keyword evidence="2" id="KW-0597">Phosphoprotein</keyword>
<dbReference type="InterPro" id="IPR039420">
    <property type="entry name" value="WalR-like"/>
</dbReference>
<comment type="caution">
    <text evidence="5">The sequence shown here is derived from an EMBL/GenBank/DDBJ whole genome shotgun (WGS) entry which is preliminary data.</text>
</comment>
<dbReference type="InterPro" id="IPR000792">
    <property type="entry name" value="Tscrpt_reg_LuxR_C"/>
</dbReference>
<dbReference type="InterPro" id="IPR011006">
    <property type="entry name" value="CheY-like_superfamily"/>
</dbReference>
<feature type="domain" description="HTH luxR-type" evidence="3">
    <location>
        <begin position="151"/>
        <end position="216"/>
    </location>
</feature>
<dbReference type="SUPFAM" id="SSF46894">
    <property type="entry name" value="C-terminal effector domain of the bipartite response regulators"/>
    <property type="match status" value="1"/>
</dbReference>
<dbReference type="AlphaFoldDB" id="A0A3N4PC17"/>
<dbReference type="PROSITE" id="PS50110">
    <property type="entry name" value="RESPONSE_REGULATORY"/>
    <property type="match status" value="1"/>
</dbReference>
<reference evidence="5 6" key="1">
    <citation type="submission" date="2018-11" db="EMBL/GenBank/DDBJ databases">
        <title>Whole genome sequencing of Pantoea sp. RIT388.</title>
        <authorList>
            <person name="Gan H.M."/>
            <person name="Hudson A.O."/>
        </authorList>
    </citation>
    <scope>NUCLEOTIDE SEQUENCE [LARGE SCALE GENOMIC DNA]</scope>
    <source>
        <strain evidence="5 6">RIT388</strain>
    </source>
</reference>
<evidence type="ECO:0000313" key="5">
    <source>
        <dbReference type="EMBL" id="RPE01260.1"/>
    </source>
</evidence>
<organism evidence="5 6">
    <name type="scientific">Candidatus Pantoea deserta</name>
    <dbReference type="NCBI Taxonomy" id="1869313"/>
    <lineage>
        <taxon>Bacteria</taxon>
        <taxon>Pseudomonadati</taxon>
        <taxon>Pseudomonadota</taxon>
        <taxon>Gammaproteobacteria</taxon>
        <taxon>Enterobacterales</taxon>
        <taxon>Erwiniaceae</taxon>
        <taxon>Pantoea</taxon>
    </lineage>
</organism>
<dbReference type="PROSITE" id="PS50043">
    <property type="entry name" value="HTH_LUXR_2"/>
    <property type="match status" value="1"/>
</dbReference>
<evidence type="ECO:0000256" key="1">
    <source>
        <dbReference type="ARBA" id="ARBA00023125"/>
    </source>
</evidence>
<keyword evidence="1 5" id="KW-0238">DNA-binding</keyword>
<dbReference type="EMBL" id="RMVG01000006">
    <property type="protein sequence ID" value="RPE01260.1"/>
    <property type="molecule type" value="Genomic_DNA"/>
</dbReference>
<dbReference type="GO" id="GO:0006355">
    <property type="term" value="P:regulation of DNA-templated transcription"/>
    <property type="evidence" value="ECO:0007669"/>
    <property type="project" value="InterPro"/>
</dbReference>
<accession>A0A3N4PC17</accession>
<feature type="domain" description="Response regulatory" evidence="4">
    <location>
        <begin position="9"/>
        <end position="130"/>
    </location>
</feature>
<dbReference type="Gene3D" id="1.10.10.10">
    <property type="entry name" value="Winged helix-like DNA-binding domain superfamily/Winged helix DNA-binding domain"/>
    <property type="match status" value="1"/>
</dbReference>
<gene>
    <name evidence="5" type="ORF">BBB56_10350</name>
</gene>